<dbReference type="AlphaFoldDB" id="A0A6J4L7U1"/>
<feature type="transmembrane region" description="Helical" evidence="1">
    <location>
        <begin position="208"/>
        <end position="229"/>
    </location>
</feature>
<name>A0A6J4L7U1_9ACTN</name>
<keyword evidence="1" id="KW-0472">Membrane</keyword>
<protein>
    <recommendedName>
        <fullName evidence="3">DUF445 family protein</fullName>
    </recommendedName>
</protein>
<evidence type="ECO:0000313" key="2">
    <source>
        <dbReference type="EMBL" id="CAA9321617.1"/>
    </source>
</evidence>
<dbReference type="PANTHER" id="PTHR35791">
    <property type="entry name" value="UPF0754 MEMBRANE PROTEIN YHEB"/>
    <property type="match status" value="1"/>
</dbReference>
<proteinExistence type="predicted"/>
<feature type="transmembrane region" description="Helical" evidence="1">
    <location>
        <begin position="12"/>
        <end position="38"/>
    </location>
</feature>
<evidence type="ECO:0008006" key="3">
    <source>
        <dbReference type="Google" id="ProtNLM"/>
    </source>
</evidence>
<keyword evidence="1" id="KW-0812">Transmembrane</keyword>
<dbReference type="PANTHER" id="PTHR35791:SF1">
    <property type="entry name" value="UPF0754 MEMBRANE PROTEIN YHEB"/>
    <property type="match status" value="1"/>
</dbReference>
<keyword evidence="1" id="KW-1133">Transmembrane helix</keyword>
<organism evidence="2">
    <name type="scientific">uncultured Nocardioidaceae bacterium</name>
    <dbReference type="NCBI Taxonomy" id="253824"/>
    <lineage>
        <taxon>Bacteria</taxon>
        <taxon>Bacillati</taxon>
        <taxon>Actinomycetota</taxon>
        <taxon>Actinomycetes</taxon>
        <taxon>Propionibacteriales</taxon>
        <taxon>Nocardioidaceae</taxon>
        <taxon>environmental samples</taxon>
    </lineage>
</organism>
<accession>A0A6J4L7U1</accession>
<evidence type="ECO:0000256" key="1">
    <source>
        <dbReference type="SAM" id="Phobius"/>
    </source>
</evidence>
<dbReference type="EMBL" id="CADCUI010000001">
    <property type="protein sequence ID" value="CAA9321617.1"/>
    <property type="molecule type" value="Genomic_DNA"/>
</dbReference>
<reference evidence="2" key="1">
    <citation type="submission" date="2020-02" db="EMBL/GenBank/DDBJ databases">
        <authorList>
            <person name="Meier V. D."/>
        </authorList>
    </citation>
    <scope>NUCLEOTIDE SEQUENCE</scope>
    <source>
        <strain evidence="2">AVDCRST_MAG34</strain>
    </source>
</reference>
<feature type="transmembrane region" description="Helical" evidence="1">
    <location>
        <begin position="235"/>
        <end position="259"/>
    </location>
</feature>
<feature type="transmembrane region" description="Helical" evidence="1">
    <location>
        <begin position="407"/>
        <end position="428"/>
    </location>
</feature>
<gene>
    <name evidence="2" type="ORF">AVDCRST_MAG34-1475</name>
</gene>
<sequence>MAGFSTFLDNEWVVFWSIPVFTGVIGWLINWTGVIMLFNPVRLRGMRVPGLAELSGTLPHKLQEIPGLMYGRLGWQGIVPARAAKMGSIAVDKAIAKIGTPRDFYEQLDPPVIAEHIVAIMAPKVPEIVDGAMVRQYPHLWTSLPHVVREAVHARVRQQLPVIVRDVTTEIGEHIDQLLDPKIMVIEHFRANPAVVNRIFYDVGRRELTLMVNFGLVFGFLLGIPVAIIDHSFAVWWLLPVMGVIVGWTTNLLGMALIFDPVEPKRFLGLKLHGLFLRRQSQVADIYARIIAEDVITLENIGDSLLNGPHGDRTRQMLETAMGPAIDRAAGPARAALRAAVGSREFDAIREQVAHDSAAYTITPFRDRGFSERQSEKIRMLFARRTRELPSRDFVEMLRAAIKEDEWMLYAHGALMGFGGGVLHLIVFGSGGR</sequence>